<dbReference type="AlphaFoldDB" id="C7PXK8"/>
<dbReference type="KEGG" id="cai:Caci_2543"/>
<protein>
    <submittedName>
        <fullName evidence="1">Uncharacterized protein</fullName>
    </submittedName>
</protein>
<dbReference type="InParanoid" id="C7PXK8"/>
<organism evidence="1 2">
    <name type="scientific">Catenulispora acidiphila (strain DSM 44928 / JCM 14897 / NBRC 102108 / NRRL B-24433 / ID139908)</name>
    <dbReference type="NCBI Taxonomy" id="479433"/>
    <lineage>
        <taxon>Bacteria</taxon>
        <taxon>Bacillati</taxon>
        <taxon>Actinomycetota</taxon>
        <taxon>Actinomycetes</taxon>
        <taxon>Catenulisporales</taxon>
        <taxon>Catenulisporaceae</taxon>
        <taxon>Catenulispora</taxon>
    </lineage>
</organism>
<reference evidence="1 2" key="1">
    <citation type="journal article" date="2009" name="Stand. Genomic Sci.">
        <title>Complete genome sequence of Catenulispora acidiphila type strain (ID 139908).</title>
        <authorList>
            <person name="Copeland A."/>
            <person name="Lapidus A."/>
            <person name="Glavina Del Rio T."/>
            <person name="Nolan M."/>
            <person name="Lucas S."/>
            <person name="Chen F."/>
            <person name="Tice H."/>
            <person name="Cheng J.F."/>
            <person name="Bruce D."/>
            <person name="Goodwin L."/>
            <person name="Pitluck S."/>
            <person name="Mikhailova N."/>
            <person name="Pati A."/>
            <person name="Ivanova N."/>
            <person name="Mavromatis K."/>
            <person name="Chen A."/>
            <person name="Palaniappan K."/>
            <person name="Chain P."/>
            <person name="Land M."/>
            <person name="Hauser L."/>
            <person name="Chang Y.J."/>
            <person name="Jeffries C.D."/>
            <person name="Chertkov O."/>
            <person name="Brettin T."/>
            <person name="Detter J.C."/>
            <person name="Han C."/>
            <person name="Ali Z."/>
            <person name="Tindall B.J."/>
            <person name="Goker M."/>
            <person name="Bristow J."/>
            <person name="Eisen J.A."/>
            <person name="Markowitz V."/>
            <person name="Hugenholtz P."/>
            <person name="Kyrpides N.C."/>
            <person name="Klenk H.P."/>
        </authorList>
    </citation>
    <scope>NUCLEOTIDE SEQUENCE [LARGE SCALE GENOMIC DNA]</scope>
    <source>
        <strain evidence="2">DSM 44928 / JCM 14897 / NBRC 102108 / NRRL B-24433 / ID139908</strain>
    </source>
</reference>
<dbReference type="Proteomes" id="UP000000851">
    <property type="component" value="Chromosome"/>
</dbReference>
<dbReference type="HOGENOM" id="CLU_862471_0_0_11"/>
<sequence>MVRNRGEAMSSVSNKVTWWDATSTAGPAVSELAGNLIVAWRGNQNSRNLTVANVIGSSGGLSGTTLRSTVLADASDHAPSLSRILTVRYTVQLAWAGINGAHSLNAADLGVNTSSWQLTGQIVGRALVAGDSVSATSGPVWTGGGAGDVNRLGVLDQSSRSVLIEETGDLVFGAPSTSDFIVDARGPAQALATDNGETLWAWTASDGALTFALVRPGFPLPTAVVRSAQASGFGPSSIEPAYPGGPLCVAWTGIDGTGALNVAALNVDAIRNGTDPISAVYTLPETSSAAPALLHRPFLRTLAIFWTGTDGAGTLNACDVQL</sequence>
<gene>
    <name evidence="1" type="ordered locus">Caci_2543</name>
</gene>
<proteinExistence type="predicted"/>
<evidence type="ECO:0000313" key="1">
    <source>
        <dbReference type="EMBL" id="ACU71461.1"/>
    </source>
</evidence>
<accession>C7PXK8</accession>
<dbReference type="EMBL" id="CP001700">
    <property type="protein sequence ID" value="ACU71461.1"/>
    <property type="molecule type" value="Genomic_DNA"/>
</dbReference>
<evidence type="ECO:0000313" key="2">
    <source>
        <dbReference type="Proteomes" id="UP000000851"/>
    </source>
</evidence>
<name>C7PXK8_CATAD</name>
<keyword evidence="2" id="KW-1185">Reference proteome</keyword>